<feature type="signal peptide" evidence="3">
    <location>
        <begin position="1"/>
        <end position="37"/>
    </location>
</feature>
<gene>
    <name evidence="6" type="ORF">GGQ86_002192</name>
    <name evidence="5" type="ORF">XFLAVUS301_01990</name>
</gene>
<proteinExistence type="inferred from homology"/>
<dbReference type="SUPFAM" id="SSF56235">
    <property type="entry name" value="N-terminal nucleophile aminohydrolases (Ntn hydrolases)"/>
    <property type="match status" value="1"/>
</dbReference>
<evidence type="ECO:0000313" key="6">
    <source>
        <dbReference type="EMBL" id="MDR6333722.1"/>
    </source>
</evidence>
<dbReference type="GO" id="GO:0045302">
    <property type="term" value="F:choloylglycine hydrolase activity"/>
    <property type="evidence" value="ECO:0007669"/>
    <property type="project" value="UniProtKB-EC"/>
</dbReference>
<organism evidence="5 7">
    <name type="scientific">Xanthobacter flavus</name>
    <dbReference type="NCBI Taxonomy" id="281"/>
    <lineage>
        <taxon>Bacteria</taxon>
        <taxon>Pseudomonadati</taxon>
        <taxon>Pseudomonadota</taxon>
        <taxon>Alphaproteobacteria</taxon>
        <taxon>Hyphomicrobiales</taxon>
        <taxon>Xanthobacteraceae</taxon>
        <taxon>Xanthobacter</taxon>
    </lineage>
</organism>
<evidence type="ECO:0000313" key="8">
    <source>
        <dbReference type="Proteomes" id="UP001245370"/>
    </source>
</evidence>
<comment type="similarity">
    <text evidence="1">Belongs to the peptidase C59 family.</text>
</comment>
<reference evidence="6 8" key="2">
    <citation type="submission" date="2023-07" db="EMBL/GenBank/DDBJ databases">
        <title>Genomic Encyclopedia of Type Strains, Phase IV (KMG-IV): sequencing the most valuable type-strain genomes for metagenomic binning, comparative biology and taxonomic classification.</title>
        <authorList>
            <person name="Goeker M."/>
        </authorList>
    </citation>
    <scope>NUCLEOTIDE SEQUENCE [LARGE SCALE GENOMIC DNA]</scope>
    <source>
        <strain evidence="6 8">DSM 338</strain>
    </source>
</reference>
<feature type="domain" description="WW" evidence="4">
    <location>
        <begin position="303"/>
        <end position="328"/>
    </location>
</feature>
<dbReference type="GeneID" id="95760991"/>
<accession>A0A9W6CIY8</accession>
<dbReference type="Gene3D" id="3.60.60.10">
    <property type="entry name" value="Penicillin V Acylase, Chain A"/>
    <property type="match status" value="1"/>
</dbReference>
<keyword evidence="8" id="KW-1185">Reference proteome</keyword>
<dbReference type="PROSITE" id="PS01159">
    <property type="entry name" value="WW_DOMAIN_1"/>
    <property type="match status" value="1"/>
</dbReference>
<dbReference type="AlphaFoldDB" id="A0A9W6CIY8"/>
<dbReference type="PROSITE" id="PS51318">
    <property type="entry name" value="TAT"/>
    <property type="match status" value="1"/>
</dbReference>
<dbReference type="InterPro" id="IPR029132">
    <property type="entry name" value="CBAH/NAAA_C"/>
</dbReference>
<keyword evidence="3" id="KW-0732">Signal</keyword>
<dbReference type="InterPro" id="IPR029055">
    <property type="entry name" value="Ntn_hydrolases_N"/>
</dbReference>
<feature type="chain" id="PRO_5040834712" evidence="3">
    <location>
        <begin position="38"/>
        <end position="373"/>
    </location>
</feature>
<evidence type="ECO:0000256" key="1">
    <source>
        <dbReference type="ARBA" id="ARBA00006625"/>
    </source>
</evidence>
<sequence length="373" mass="39716">MVQTRPESRIFRIRRRVLAATMLAGALAATLAPVAQACTRAVYLGSDGIVITGRSMDWMEDMRTNLWAFPAGMARDGAAGANTPKWVSKYGSVTASGYDVGTADGMNEKGLVANLLYLAESEYAKPNGKPALSISVWAQYVLDNFATVAEAVTALSAEPFVVVTATLPNGSGAQLHLAISDPSGDSAIFEYLGGKLVVHHGRQYQVMTNSPSYDQQLALNAYWQDIGGTVFLPGTNRAADRFARASFFIKAVPAKAAPEILSAVPDQTYANQAVASVASVMRSVSVPLGLSTPGEPNIASTLWRTVSDQKDRVYFFDSATSPNTFWVPIADLDLKPGAPVKKLDLTGGKVYGGNAAARFVPAQPFTFLPVKLD</sequence>
<evidence type="ECO:0000256" key="3">
    <source>
        <dbReference type="SAM" id="SignalP"/>
    </source>
</evidence>
<protein>
    <submittedName>
        <fullName evidence="5">Choloylglycine hydrolase</fullName>
        <ecNumber evidence="6">3.5.1.24</ecNumber>
    </submittedName>
</protein>
<dbReference type="EMBL" id="BSDO01000001">
    <property type="protein sequence ID" value="GLI20525.1"/>
    <property type="molecule type" value="Genomic_DNA"/>
</dbReference>
<dbReference type="Proteomes" id="UP001245370">
    <property type="component" value="Unassembled WGS sequence"/>
</dbReference>
<dbReference type="EMBL" id="JAVDPY010000003">
    <property type="protein sequence ID" value="MDR6333722.1"/>
    <property type="molecule type" value="Genomic_DNA"/>
</dbReference>
<evidence type="ECO:0000313" key="5">
    <source>
        <dbReference type="EMBL" id="GLI20525.1"/>
    </source>
</evidence>
<comment type="caution">
    <text evidence="5">The sequence shown here is derived from an EMBL/GenBank/DDBJ whole genome shotgun (WGS) entry which is preliminary data.</text>
</comment>
<keyword evidence="2 5" id="KW-0378">Hydrolase</keyword>
<evidence type="ECO:0000259" key="4">
    <source>
        <dbReference type="PROSITE" id="PS01159"/>
    </source>
</evidence>
<dbReference type="InterPro" id="IPR052193">
    <property type="entry name" value="Peptidase_C59"/>
</dbReference>
<dbReference type="RefSeq" id="WP_281804696.1">
    <property type="nucleotide sequence ID" value="NZ_BSDO01000001.1"/>
</dbReference>
<dbReference type="EC" id="3.5.1.24" evidence="6"/>
<dbReference type="PANTHER" id="PTHR35527">
    <property type="entry name" value="CHOLOYLGLYCINE HYDROLASE"/>
    <property type="match status" value="1"/>
</dbReference>
<dbReference type="CDD" id="cd01902">
    <property type="entry name" value="Ntn_CGH"/>
    <property type="match status" value="1"/>
</dbReference>
<name>A0A9W6CIY8_XANFL</name>
<dbReference type="Proteomes" id="UP001144397">
    <property type="component" value="Unassembled WGS sequence"/>
</dbReference>
<evidence type="ECO:0000256" key="2">
    <source>
        <dbReference type="ARBA" id="ARBA00022801"/>
    </source>
</evidence>
<dbReference type="InterPro" id="IPR006311">
    <property type="entry name" value="TAT_signal"/>
</dbReference>
<dbReference type="Pfam" id="PF02275">
    <property type="entry name" value="CBAH"/>
    <property type="match status" value="1"/>
</dbReference>
<reference evidence="5" key="1">
    <citation type="submission" date="2022-12" db="EMBL/GenBank/DDBJ databases">
        <title>Reference genome sequencing for broad-spectrum identification of bacterial and archaeal isolates by mass spectrometry.</title>
        <authorList>
            <person name="Sekiguchi Y."/>
            <person name="Tourlousse D.M."/>
        </authorList>
    </citation>
    <scope>NUCLEOTIDE SEQUENCE</scope>
    <source>
        <strain evidence="5">301</strain>
    </source>
</reference>
<evidence type="ECO:0000313" key="7">
    <source>
        <dbReference type="Proteomes" id="UP001144397"/>
    </source>
</evidence>
<dbReference type="PANTHER" id="PTHR35527:SF2">
    <property type="entry name" value="HYDROLASE"/>
    <property type="match status" value="1"/>
</dbReference>
<dbReference type="InterPro" id="IPR001202">
    <property type="entry name" value="WW_dom"/>
</dbReference>